<dbReference type="InterPro" id="IPR001279">
    <property type="entry name" value="Metallo-B-lactamas"/>
</dbReference>
<gene>
    <name evidence="12" type="ORF">B0A50_06661</name>
</gene>
<evidence type="ECO:0000259" key="11">
    <source>
        <dbReference type="SMART" id="SM01098"/>
    </source>
</evidence>
<evidence type="ECO:0000256" key="2">
    <source>
        <dbReference type="ARBA" id="ARBA00010624"/>
    </source>
</evidence>
<evidence type="ECO:0000313" key="13">
    <source>
        <dbReference type="Proteomes" id="UP000308549"/>
    </source>
</evidence>
<dbReference type="GO" id="GO:0005847">
    <property type="term" value="C:mRNA cleavage and polyadenylation specificity factor complex"/>
    <property type="evidence" value="ECO:0007669"/>
    <property type="project" value="TreeGrafter"/>
</dbReference>
<comment type="subcellular location">
    <subcellularLocation>
        <location evidence="1">Nucleus</location>
    </subcellularLocation>
</comment>
<dbReference type="Pfam" id="PF00753">
    <property type="entry name" value="Lactamase_B"/>
    <property type="match status" value="1"/>
</dbReference>
<accession>A0A4U0TQZ4</accession>
<feature type="region of interest" description="Disordered" evidence="8">
    <location>
        <begin position="524"/>
        <end position="557"/>
    </location>
</feature>
<evidence type="ECO:0000313" key="12">
    <source>
        <dbReference type="EMBL" id="TKA24504.1"/>
    </source>
</evidence>
<comment type="similarity">
    <text evidence="2">Belongs to the metallo-beta-lactamase superfamily. RNA-metabolizing metallo-beta-lactamase-like family. CPSF2/YSH1 subfamily.</text>
</comment>
<dbReference type="GO" id="GO:0004534">
    <property type="term" value="F:5'-3' RNA exonuclease activity"/>
    <property type="evidence" value="ECO:0007669"/>
    <property type="project" value="TreeGrafter"/>
</dbReference>
<dbReference type="GO" id="GO:0006397">
    <property type="term" value="P:mRNA processing"/>
    <property type="evidence" value="ECO:0007669"/>
    <property type="project" value="UniProtKB-KW"/>
</dbReference>
<feature type="compositionally biased region" description="Acidic residues" evidence="8">
    <location>
        <begin position="537"/>
        <end position="546"/>
    </location>
</feature>
<dbReference type="SUPFAM" id="SSF56281">
    <property type="entry name" value="Metallo-hydrolase/oxidoreductase"/>
    <property type="match status" value="1"/>
</dbReference>
<dbReference type="InterPro" id="IPR036866">
    <property type="entry name" value="RibonucZ/Hydroxyglut_hydro"/>
</dbReference>
<dbReference type="AlphaFoldDB" id="A0A4U0TQZ4"/>
<keyword evidence="5" id="KW-0255">Endonuclease</keyword>
<reference evidence="12 13" key="1">
    <citation type="submission" date="2017-03" db="EMBL/GenBank/DDBJ databases">
        <title>Genomes of endolithic fungi from Antarctica.</title>
        <authorList>
            <person name="Coleine C."/>
            <person name="Masonjones S."/>
            <person name="Stajich J.E."/>
        </authorList>
    </citation>
    <scope>NUCLEOTIDE SEQUENCE [LARGE SCALE GENOMIC DNA]</scope>
    <source>
        <strain evidence="12 13">CCFEE 6315</strain>
    </source>
</reference>
<evidence type="ECO:0000256" key="3">
    <source>
        <dbReference type="ARBA" id="ARBA00022664"/>
    </source>
</evidence>
<name>A0A4U0TQZ4_9PEZI</name>
<evidence type="ECO:0000259" key="10">
    <source>
        <dbReference type="SMART" id="SM01027"/>
    </source>
</evidence>
<dbReference type="OrthoDB" id="10249535at2759"/>
<keyword evidence="3" id="KW-0507">mRNA processing</keyword>
<keyword evidence="13" id="KW-1185">Reference proteome</keyword>
<dbReference type="Gene3D" id="3.60.15.10">
    <property type="entry name" value="Ribonuclease Z/Hydroxyacylglutathione hydrolase-like"/>
    <property type="match status" value="1"/>
</dbReference>
<dbReference type="EMBL" id="NAJL01000043">
    <property type="protein sequence ID" value="TKA24504.1"/>
    <property type="molecule type" value="Genomic_DNA"/>
</dbReference>
<dbReference type="Pfam" id="PF10996">
    <property type="entry name" value="Beta-Casp"/>
    <property type="match status" value="1"/>
</dbReference>
<evidence type="ECO:0000256" key="4">
    <source>
        <dbReference type="ARBA" id="ARBA00022722"/>
    </source>
</evidence>
<dbReference type="SMART" id="SM01027">
    <property type="entry name" value="Beta-Casp"/>
    <property type="match status" value="1"/>
</dbReference>
<proteinExistence type="inferred from homology"/>
<dbReference type="PANTHER" id="PTHR11203">
    <property type="entry name" value="CLEAVAGE AND POLYADENYLATION SPECIFICITY FACTOR FAMILY MEMBER"/>
    <property type="match status" value="1"/>
</dbReference>
<evidence type="ECO:0000259" key="9">
    <source>
        <dbReference type="SMART" id="SM00849"/>
    </source>
</evidence>
<feature type="domain" description="Pre-mRNA 3'-end-processing endonuclease polyadenylation factor C-term" evidence="11">
    <location>
        <begin position="555"/>
        <end position="858"/>
    </location>
</feature>
<dbReference type="Pfam" id="PF07521">
    <property type="entry name" value="RMMBL"/>
    <property type="match status" value="1"/>
</dbReference>
<keyword evidence="7" id="KW-0539">Nucleus</keyword>
<dbReference type="SMART" id="SM01098">
    <property type="entry name" value="CPSF73-100_C"/>
    <property type="match status" value="1"/>
</dbReference>
<dbReference type="GO" id="GO:0003723">
    <property type="term" value="F:RNA binding"/>
    <property type="evidence" value="ECO:0007669"/>
    <property type="project" value="TreeGrafter"/>
</dbReference>
<dbReference type="CDD" id="cd16292">
    <property type="entry name" value="CPSF3-like_MBL-fold"/>
    <property type="match status" value="1"/>
</dbReference>
<feature type="domain" description="Beta-Casp" evidence="10">
    <location>
        <begin position="271"/>
        <end position="405"/>
    </location>
</feature>
<dbReference type="InterPro" id="IPR021718">
    <property type="entry name" value="CPSF73-100_C"/>
</dbReference>
<dbReference type="GO" id="GO:0004521">
    <property type="term" value="F:RNA endonuclease activity"/>
    <property type="evidence" value="ECO:0007669"/>
    <property type="project" value="TreeGrafter"/>
</dbReference>
<protein>
    <submittedName>
        <fullName evidence="12">Uncharacterized protein</fullName>
    </submittedName>
</protein>
<evidence type="ECO:0000256" key="6">
    <source>
        <dbReference type="ARBA" id="ARBA00022801"/>
    </source>
</evidence>
<organism evidence="12 13">
    <name type="scientific">Salinomyces thailandicus</name>
    <dbReference type="NCBI Taxonomy" id="706561"/>
    <lineage>
        <taxon>Eukaryota</taxon>
        <taxon>Fungi</taxon>
        <taxon>Dikarya</taxon>
        <taxon>Ascomycota</taxon>
        <taxon>Pezizomycotina</taxon>
        <taxon>Dothideomycetes</taxon>
        <taxon>Dothideomycetidae</taxon>
        <taxon>Mycosphaerellales</taxon>
        <taxon>Teratosphaeriaceae</taxon>
        <taxon>Salinomyces</taxon>
    </lineage>
</organism>
<dbReference type="Proteomes" id="UP000308549">
    <property type="component" value="Unassembled WGS sequence"/>
</dbReference>
<evidence type="ECO:0000256" key="7">
    <source>
        <dbReference type="ARBA" id="ARBA00023242"/>
    </source>
</evidence>
<keyword evidence="6" id="KW-0378">Hydrolase</keyword>
<dbReference type="InterPro" id="IPR050698">
    <property type="entry name" value="MBL"/>
</dbReference>
<dbReference type="InterPro" id="IPR022712">
    <property type="entry name" value="Beta_Casp"/>
</dbReference>
<feature type="domain" description="Metallo-beta-lactamase" evidence="9">
    <location>
        <begin position="37"/>
        <end position="254"/>
    </location>
</feature>
<evidence type="ECO:0000256" key="8">
    <source>
        <dbReference type="SAM" id="MobiDB-lite"/>
    </source>
</evidence>
<dbReference type="FunFam" id="3.40.50.10890:FF:000004">
    <property type="entry name" value="Cleavage and polyadenylation specifity factor"/>
    <property type="match status" value="1"/>
</dbReference>
<dbReference type="InterPro" id="IPR011108">
    <property type="entry name" value="RMMBL"/>
</dbReference>
<dbReference type="Gene3D" id="3.40.50.10890">
    <property type="match status" value="1"/>
</dbReference>
<dbReference type="SMART" id="SM00849">
    <property type="entry name" value="Lactamase_B"/>
    <property type="match status" value="1"/>
</dbReference>
<evidence type="ECO:0000256" key="5">
    <source>
        <dbReference type="ARBA" id="ARBA00022759"/>
    </source>
</evidence>
<evidence type="ECO:0000256" key="1">
    <source>
        <dbReference type="ARBA" id="ARBA00004123"/>
    </source>
</evidence>
<comment type="caution">
    <text evidence="12">The sequence shown here is derived from an EMBL/GenBank/DDBJ whole genome shotgun (WGS) entry which is preliminary data.</text>
</comment>
<keyword evidence="4" id="KW-0540">Nuclease</keyword>
<dbReference type="PANTHER" id="PTHR11203:SF11">
    <property type="entry name" value="CLEAVAGE AND POLYADENYLATION SPECIFICITY FACTOR SUBUNIT 3"/>
    <property type="match status" value="1"/>
</dbReference>
<dbReference type="Pfam" id="PF11718">
    <property type="entry name" value="CPSF73-100_C"/>
    <property type="match status" value="1"/>
</dbReference>
<sequence>MAAKRSHATMNKQEETEPVDKADELTFIALGGGAEVGRSSHIIQYKGKTVMLDAGVHPGYEGFAALPFYDEFDLSTVDILLITHFHMDHAASLPYVLAKTNFSGRVYMTHPTKAIYKWLMQDSVRVQNTHIASSATSGTDGYVNQLFNEQDILNTLPMIQTISFNTTHTHNGIRFTPYPAGHVLGACMYLIEIAGLNVLFTGDYSREDDRHLIPASIPRSVRVDCLICESTFGISSHIPRLERETALMKSITGILNRGGRALLPVFAVGRSQELLLILEDYWARHEEYRKYPIYYASSLARKCMVVYQTYIDAMNDNIRNKFQAAQLAGSGAADGAGNGPWDFQYIRSLKSLERFDDVGGCVMLASPGMMQNGVSRSLLERWAPDPKNGVVITGYSVEGTMAKSIMLEPDTIPAVMTNRNQPQGGLMSKKLGDDKVMIPRRCTVQEYSFAAHVDGTENRKFIEEVNAPVVILVHGEKHNMNRLKSRLLGLQKMKVYSPANCEEVHIPFRQDKTARVVGRLASQIHPPTLLPSPPPSSEDENADEEEKGEKKPRVQGSQVVSGVLVQNDFKLSLMAPEDLKEYAGLTTTTILCRQRITLAAAGTELIKWAIESTFGGVTVLSDGVPKTNGAVNGDVKNEDADEEIVRQEPVIFEVMGGAVRVVCKHHIGEVELEWEGNATNDSIADAVMAVLLTVESSPAAVRQSSKMHTHDHHHDHAKALDGFGDSPVEAKNDVIDKELARRDRGKNPFTSITPEERLSRLFMFLEAQFGEDAVAPIATPRLPKENDYDEEVAREKAEAAEVARLHGLGIPVPGVEIKVDKSVANVWLEKLEVECANKTLGDRVRAVVERACETIAGAWL</sequence>